<dbReference type="Gene3D" id="3.30.1360.120">
    <property type="entry name" value="Probable tRNA modification gtpase trme, domain 1"/>
    <property type="match status" value="1"/>
</dbReference>
<dbReference type="Proteomes" id="UP000295210">
    <property type="component" value="Unassembled WGS sequence"/>
</dbReference>
<keyword evidence="1" id="KW-0809">Transit peptide</keyword>
<dbReference type="PIRSF" id="PIRSF006487">
    <property type="entry name" value="GcvT"/>
    <property type="match status" value="1"/>
</dbReference>
<dbReference type="PANTHER" id="PTHR22602">
    <property type="entry name" value="TRANSFERASE CAF17, MITOCHONDRIAL-RELATED"/>
    <property type="match status" value="1"/>
</dbReference>
<dbReference type="Pfam" id="PF01571">
    <property type="entry name" value="GCV_T"/>
    <property type="match status" value="1"/>
</dbReference>
<reference evidence="3 4" key="1">
    <citation type="submission" date="2019-03" db="EMBL/GenBank/DDBJ databases">
        <title>Genomic Encyclopedia of Type Strains, Phase IV (KMG-IV): sequencing the most valuable type-strain genomes for metagenomic binning, comparative biology and taxonomic classification.</title>
        <authorList>
            <person name="Goeker M."/>
        </authorList>
    </citation>
    <scope>NUCLEOTIDE SEQUENCE [LARGE SCALE GENOMIC DNA]</scope>
    <source>
        <strain evidence="3 4">DSM 103428</strain>
    </source>
</reference>
<dbReference type="InterPro" id="IPR027266">
    <property type="entry name" value="TrmE/GcvT-like"/>
</dbReference>
<protein>
    <recommendedName>
        <fullName evidence="2">GCVT N-terminal domain-containing protein</fullName>
    </recommendedName>
</protein>
<dbReference type="AlphaFoldDB" id="A0A4R1L6C0"/>
<dbReference type="InterPro" id="IPR045179">
    <property type="entry name" value="YgfZ/GcvT"/>
</dbReference>
<dbReference type="NCBIfam" id="TIGR03317">
    <property type="entry name" value="ygfZ_signature"/>
    <property type="match status" value="1"/>
</dbReference>
<dbReference type="SUPFAM" id="SSF103025">
    <property type="entry name" value="Folate-binding domain"/>
    <property type="match status" value="1"/>
</dbReference>
<name>A0A4R1L6C0_9BACT</name>
<organism evidence="3 4">
    <name type="scientific">Acidipila rosea</name>
    <dbReference type="NCBI Taxonomy" id="768535"/>
    <lineage>
        <taxon>Bacteria</taxon>
        <taxon>Pseudomonadati</taxon>
        <taxon>Acidobacteriota</taxon>
        <taxon>Terriglobia</taxon>
        <taxon>Terriglobales</taxon>
        <taxon>Acidobacteriaceae</taxon>
        <taxon>Acidipila</taxon>
    </lineage>
</organism>
<dbReference type="InterPro" id="IPR006222">
    <property type="entry name" value="GCVT_N"/>
</dbReference>
<dbReference type="InterPro" id="IPR017703">
    <property type="entry name" value="YgfZ/GCV_T_CS"/>
</dbReference>
<accession>A0A4R1L6C0</accession>
<keyword evidence="4" id="KW-1185">Reference proteome</keyword>
<evidence type="ECO:0000256" key="1">
    <source>
        <dbReference type="ARBA" id="ARBA00022946"/>
    </source>
</evidence>
<feature type="domain" description="GCVT N-terminal" evidence="2">
    <location>
        <begin position="44"/>
        <end position="169"/>
    </location>
</feature>
<dbReference type="EMBL" id="SMGK01000002">
    <property type="protein sequence ID" value="TCK73712.1"/>
    <property type="molecule type" value="Genomic_DNA"/>
</dbReference>
<dbReference type="PANTHER" id="PTHR22602:SF0">
    <property type="entry name" value="TRANSFERASE CAF17, MITOCHONDRIAL-RELATED"/>
    <property type="match status" value="1"/>
</dbReference>
<gene>
    <name evidence="3" type="ORF">C7378_1325</name>
</gene>
<dbReference type="GO" id="GO:0016226">
    <property type="term" value="P:iron-sulfur cluster assembly"/>
    <property type="evidence" value="ECO:0007669"/>
    <property type="project" value="TreeGrafter"/>
</dbReference>
<evidence type="ECO:0000313" key="4">
    <source>
        <dbReference type="Proteomes" id="UP000295210"/>
    </source>
</evidence>
<evidence type="ECO:0000259" key="2">
    <source>
        <dbReference type="Pfam" id="PF01571"/>
    </source>
</evidence>
<proteinExistence type="predicted"/>
<comment type="caution">
    <text evidence="3">The sequence shown here is derived from an EMBL/GenBank/DDBJ whole genome shotgun (WGS) entry which is preliminary data.</text>
</comment>
<evidence type="ECO:0000313" key="3">
    <source>
        <dbReference type="EMBL" id="TCK73712.1"/>
    </source>
</evidence>
<sequence>MSDVLQAAAVSPETPFAAYLIVRQRGASLTAHQGSSTVRSIVGQEHEFNALLQLVGIHDLGHRRRIRVTGEDRLRWLNGMLTNAVQTLPQGHWNYSLLLNAQGRIQGDCNVFQSPNEVFLETDASQVRHIFEHLDRFIIMDDVTLEEPDSTMTALGFVGPRAAQTLERLGLPVPGEQQFTASGVFTVVRAYGVVVPHYTVWLPIEELDALLDKAALLGADLCGLDATEALRVLEAVPLYGVDILERHLPQETNQKRALNFSKGCYLGQEIVERIRSRATVHRSLRQFELTGSLPAPGAVLKVGETAVGGLSSVAACRSRIFALGFIRNEPVDRGDRIEYEGGTAMPLNAPPSMD</sequence>
<dbReference type="RefSeq" id="WP_165876689.1">
    <property type="nucleotide sequence ID" value="NZ_SMGK01000002.1"/>
</dbReference>